<accession>A0ABU9AYX7</accession>
<protein>
    <submittedName>
        <fullName evidence="3">Uncharacterized protein</fullName>
    </submittedName>
</protein>
<keyword evidence="4" id="KW-1185">Reference proteome</keyword>
<feature type="region of interest" description="Disordered" evidence="1">
    <location>
        <begin position="39"/>
        <end position="60"/>
    </location>
</feature>
<dbReference type="RefSeq" id="WP_341406519.1">
    <property type="nucleotide sequence ID" value="NZ_JBBUKT010000008.1"/>
</dbReference>
<sequence length="466" mass="48188">MKNTATIGIAALLAGAAGGYFAGKAGSPDATATTAAESAMRDTKTSLRPGAASAGESKKGVRSVKEALSEPGQMARMQSLMDLYAGMNADQLQEAAGKLEELPMAQRIMASMLLFSRWGEVDPQGALAHAATLGPGGFFARPTILQSWASSDPANAAKYFSEHPGDFANMGFGGPGGGGEGGAGTIAAEWAKLDPTAAIAWANSLNGNNQTNALRSIITELAGTDPTKAAQIVTTLPADEQGRAYGDIAEKIASKDFAAAETFIAGLPADVRDRALSNALNALARTDPQAAAAKLSGMAEGNDRDRAISGIADGWARQDPAAAAAWLSQQTSDNMDNAVRSVVSSWAGRDSAAALSWIQSQPQGDLRDEAVGTYIWTSRNSDPQSTMQLAESITDENTRNRSVFMATRRWMQQDRDAATAYIQQSTTLSDDAKQNLLDAGNNGGRGGWGGGGPGGGGGNRGRRGGN</sequence>
<feature type="signal peptide" evidence="2">
    <location>
        <begin position="1"/>
        <end position="22"/>
    </location>
</feature>
<dbReference type="Proteomes" id="UP001371305">
    <property type="component" value="Unassembled WGS sequence"/>
</dbReference>
<feature type="chain" id="PRO_5046434803" evidence="2">
    <location>
        <begin position="23"/>
        <end position="466"/>
    </location>
</feature>
<proteinExistence type="predicted"/>
<organism evidence="3 4">
    <name type="scientific">Luteolibacter soli</name>
    <dbReference type="NCBI Taxonomy" id="3135280"/>
    <lineage>
        <taxon>Bacteria</taxon>
        <taxon>Pseudomonadati</taxon>
        <taxon>Verrucomicrobiota</taxon>
        <taxon>Verrucomicrobiia</taxon>
        <taxon>Verrucomicrobiales</taxon>
        <taxon>Verrucomicrobiaceae</taxon>
        <taxon>Luteolibacter</taxon>
    </lineage>
</organism>
<comment type="caution">
    <text evidence="3">The sequence shown here is derived from an EMBL/GenBank/DDBJ whole genome shotgun (WGS) entry which is preliminary data.</text>
</comment>
<reference evidence="3 4" key="1">
    <citation type="submission" date="2024-04" db="EMBL/GenBank/DDBJ databases">
        <title>Luteolibacter sp. isolated from soil.</title>
        <authorList>
            <person name="An J."/>
        </authorList>
    </citation>
    <scope>NUCLEOTIDE SEQUENCE [LARGE SCALE GENOMIC DNA]</scope>
    <source>
        <strain evidence="3 4">Y139</strain>
    </source>
</reference>
<keyword evidence="2" id="KW-0732">Signal</keyword>
<dbReference type="EMBL" id="JBBUKT010000008">
    <property type="protein sequence ID" value="MEK7952763.1"/>
    <property type="molecule type" value="Genomic_DNA"/>
</dbReference>
<evidence type="ECO:0000256" key="2">
    <source>
        <dbReference type="SAM" id="SignalP"/>
    </source>
</evidence>
<evidence type="ECO:0000313" key="4">
    <source>
        <dbReference type="Proteomes" id="UP001371305"/>
    </source>
</evidence>
<feature type="region of interest" description="Disordered" evidence="1">
    <location>
        <begin position="425"/>
        <end position="466"/>
    </location>
</feature>
<evidence type="ECO:0000313" key="3">
    <source>
        <dbReference type="EMBL" id="MEK7952763.1"/>
    </source>
</evidence>
<evidence type="ECO:0000256" key="1">
    <source>
        <dbReference type="SAM" id="MobiDB-lite"/>
    </source>
</evidence>
<name>A0ABU9AYX7_9BACT</name>
<gene>
    <name evidence="3" type="ORF">WKV53_19770</name>
</gene>
<feature type="compositionally biased region" description="Gly residues" evidence="1">
    <location>
        <begin position="441"/>
        <end position="459"/>
    </location>
</feature>